<dbReference type="InterPro" id="IPR036680">
    <property type="entry name" value="SPOR-like_sf"/>
</dbReference>
<keyword evidence="5" id="KW-1185">Reference proteome</keyword>
<dbReference type="GO" id="GO:0042834">
    <property type="term" value="F:peptidoglycan binding"/>
    <property type="evidence" value="ECO:0007669"/>
    <property type="project" value="InterPro"/>
</dbReference>
<dbReference type="PROSITE" id="PS51724">
    <property type="entry name" value="SPOR"/>
    <property type="match status" value="1"/>
</dbReference>
<dbReference type="SUPFAM" id="SSF110997">
    <property type="entry name" value="Sporulation related repeat"/>
    <property type="match status" value="1"/>
</dbReference>
<feature type="region of interest" description="Disordered" evidence="1">
    <location>
        <begin position="100"/>
        <end position="125"/>
    </location>
</feature>
<evidence type="ECO:0000313" key="5">
    <source>
        <dbReference type="Proteomes" id="UP000249842"/>
    </source>
</evidence>
<dbReference type="Proteomes" id="UP000249842">
    <property type="component" value="Unassembled WGS sequence"/>
</dbReference>
<dbReference type="OrthoDB" id="8479416at2"/>
<feature type="transmembrane region" description="Helical" evidence="2">
    <location>
        <begin position="31"/>
        <end position="53"/>
    </location>
</feature>
<proteinExistence type="predicted"/>
<protein>
    <submittedName>
        <fullName evidence="4">SPOR domain-containing protein</fullName>
    </submittedName>
</protein>
<evidence type="ECO:0000313" key="4">
    <source>
        <dbReference type="EMBL" id="RAK61020.1"/>
    </source>
</evidence>
<evidence type="ECO:0000256" key="2">
    <source>
        <dbReference type="SAM" id="Phobius"/>
    </source>
</evidence>
<sequence>MSDHERGAYTPPTDAPLSFDARQPVRGARPIPFTLIIGLVVLAGLAAAIFVFYRSGVRQAGQPPQTVGAPIGEMKSAAPADAQPQDPAAGLQIYRSEAGQPVAAAPAQPQFTAPPEQPQARPQAAAPVVITPPAAAPTAPVSAGPALRPALPPAAAPAAAPPAPQPKAVAPVAAAPKPAAVPPAPPKPAPVAAAPAPKAGGAAGVQIGAFSSQALADKGWNDAVAVAPGPAAGKGKSVERVEKDGHTLFRTTVTGFASRTEAAAFCGKLKAAGKACFVK</sequence>
<dbReference type="RefSeq" id="WP_111458312.1">
    <property type="nucleotide sequence ID" value="NZ_QFYP01000001.1"/>
</dbReference>
<gene>
    <name evidence="4" type="ORF">DJ021_14990</name>
</gene>
<feature type="compositionally biased region" description="Low complexity" evidence="1">
    <location>
        <begin position="77"/>
        <end position="87"/>
    </location>
</feature>
<dbReference type="InterPro" id="IPR007730">
    <property type="entry name" value="SPOR-like_dom"/>
</dbReference>
<dbReference type="PRINTS" id="PR01217">
    <property type="entry name" value="PRICHEXTENSN"/>
</dbReference>
<keyword evidence="2" id="KW-0812">Transmembrane</keyword>
<dbReference type="AlphaFoldDB" id="A0A328B0W3"/>
<reference evidence="5" key="1">
    <citation type="submission" date="2018-05" db="EMBL/GenBank/DDBJ databases">
        <authorList>
            <person name="Li X."/>
        </authorList>
    </citation>
    <scope>NUCLEOTIDE SEQUENCE [LARGE SCALE GENOMIC DNA]</scope>
    <source>
        <strain evidence="5">HKS-05</strain>
    </source>
</reference>
<comment type="caution">
    <text evidence="4">The sequence shown here is derived from an EMBL/GenBank/DDBJ whole genome shotgun (WGS) entry which is preliminary data.</text>
</comment>
<dbReference type="EMBL" id="QFYP01000001">
    <property type="protein sequence ID" value="RAK61020.1"/>
    <property type="molecule type" value="Genomic_DNA"/>
</dbReference>
<keyword evidence="2" id="KW-0472">Membrane</keyword>
<keyword evidence="2" id="KW-1133">Transmembrane helix</keyword>
<feature type="region of interest" description="Disordered" evidence="1">
    <location>
        <begin position="61"/>
        <end position="87"/>
    </location>
</feature>
<organism evidence="4 5">
    <name type="scientific">Phenylobacterium hankyongense</name>
    <dbReference type="NCBI Taxonomy" id="1813876"/>
    <lineage>
        <taxon>Bacteria</taxon>
        <taxon>Pseudomonadati</taxon>
        <taxon>Pseudomonadota</taxon>
        <taxon>Alphaproteobacteria</taxon>
        <taxon>Caulobacterales</taxon>
        <taxon>Caulobacteraceae</taxon>
        <taxon>Phenylobacterium</taxon>
    </lineage>
</organism>
<name>A0A328B0W3_9CAUL</name>
<evidence type="ECO:0000259" key="3">
    <source>
        <dbReference type="PROSITE" id="PS51724"/>
    </source>
</evidence>
<feature type="domain" description="SPOR" evidence="3">
    <location>
        <begin position="197"/>
        <end position="279"/>
    </location>
</feature>
<dbReference type="Gene3D" id="3.30.70.1070">
    <property type="entry name" value="Sporulation related repeat"/>
    <property type="match status" value="1"/>
</dbReference>
<dbReference type="Pfam" id="PF05036">
    <property type="entry name" value="SPOR"/>
    <property type="match status" value="1"/>
</dbReference>
<feature type="region of interest" description="Disordered" evidence="1">
    <location>
        <begin position="1"/>
        <end position="21"/>
    </location>
</feature>
<accession>A0A328B0W3</accession>
<evidence type="ECO:0000256" key="1">
    <source>
        <dbReference type="SAM" id="MobiDB-lite"/>
    </source>
</evidence>